<name>A0A813G7E7_POLGL</name>
<evidence type="ECO:0000313" key="6">
    <source>
        <dbReference type="Proteomes" id="UP000654075"/>
    </source>
</evidence>
<dbReference type="Proteomes" id="UP000654075">
    <property type="component" value="Unassembled WGS sequence"/>
</dbReference>
<comment type="subcellular location">
    <subcellularLocation>
        <location evidence="1">Plastid</location>
        <location evidence="1">Chloroplast</location>
    </subcellularLocation>
</comment>
<proteinExistence type="predicted"/>
<gene>
    <name evidence="5" type="ORF">PGLA1383_LOCUS38360</name>
</gene>
<dbReference type="Gene3D" id="1.10.3460.10">
    <property type="entry name" value="Chlorophyll a/b binding protein domain"/>
    <property type="match status" value="1"/>
</dbReference>
<comment type="caution">
    <text evidence="5">The sequence shown here is derived from an EMBL/GenBank/DDBJ whole genome shotgun (WGS) entry which is preliminary data.</text>
</comment>
<evidence type="ECO:0000313" key="5">
    <source>
        <dbReference type="EMBL" id="CAE8620827.1"/>
    </source>
</evidence>
<organism evidence="5 6">
    <name type="scientific">Polarella glacialis</name>
    <name type="common">Dinoflagellate</name>
    <dbReference type="NCBI Taxonomy" id="89957"/>
    <lineage>
        <taxon>Eukaryota</taxon>
        <taxon>Sar</taxon>
        <taxon>Alveolata</taxon>
        <taxon>Dinophyceae</taxon>
        <taxon>Suessiales</taxon>
        <taxon>Suessiaceae</taxon>
        <taxon>Polarella</taxon>
    </lineage>
</organism>
<dbReference type="EMBL" id="CAJNNV010027593">
    <property type="protein sequence ID" value="CAE8620827.1"/>
    <property type="molecule type" value="Genomic_DNA"/>
</dbReference>
<evidence type="ECO:0000256" key="2">
    <source>
        <dbReference type="ARBA" id="ARBA00022528"/>
    </source>
</evidence>
<evidence type="ECO:0000256" key="3">
    <source>
        <dbReference type="ARBA" id="ARBA00022640"/>
    </source>
</evidence>
<dbReference type="AlphaFoldDB" id="A0A813G7E7"/>
<keyword evidence="3" id="KW-0934">Plastid</keyword>
<dbReference type="GO" id="GO:0009507">
    <property type="term" value="C:chloroplast"/>
    <property type="evidence" value="ECO:0007669"/>
    <property type="project" value="UniProtKB-SubCell"/>
</dbReference>
<protein>
    <submittedName>
        <fullName evidence="5">Uncharacterized protein</fullName>
    </submittedName>
</protein>
<dbReference type="SUPFAM" id="SSF103511">
    <property type="entry name" value="Chlorophyll a-b binding protein"/>
    <property type="match status" value="1"/>
</dbReference>
<dbReference type="Pfam" id="PF00504">
    <property type="entry name" value="Chloroa_b-bind"/>
    <property type="match status" value="1"/>
</dbReference>
<reference evidence="5" key="1">
    <citation type="submission" date="2021-02" db="EMBL/GenBank/DDBJ databases">
        <authorList>
            <person name="Dougan E. K."/>
            <person name="Rhodes N."/>
            <person name="Thang M."/>
            <person name="Chan C."/>
        </authorList>
    </citation>
    <scope>NUCLEOTIDE SEQUENCE</scope>
</reference>
<keyword evidence="2" id="KW-0150">Chloroplast</keyword>
<sequence length="87" mass="9360">MLDMFEGEGAKRQPGDLNFGKTFLPKDKAQEMAIRTKELQNGRLAMLGIGGMIHHNIVVKAGLFPLIPDGWTGPESIIGSTPFAGGH</sequence>
<evidence type="ECO:0000256" key="4">
    <source>
        <dbReference type="SAM" id="MobiDB-lite"/>
    </source>
</evidence>
<dbReference type="OrthoDB" id="436449at2759"/>
<keyword evidence="6" id="KW-1185">Reference proteome</keyword>
<dbReference type="InterPro" id="IPR022796">
    <property type="entry name" value="Chloroa_b-bind"/>
</dbReference>
<evidence type="ECO:0000256" key="1">
    <source>
        <dbReference type="ARBA" id="ARBA00004229"/>
    </source>
</evidence>
<feature type="region of interest" description="Disordered" evidence="4">
    <location>
        <begin position="1"/>
        <end position="22"/>
    </location>
</feature>
<accession>A0A813G7E7</accession>